<dbReference type="Proteomes" id="UP000520198">
    <property type="component" value="Unassembled WGS sequence"/>
</dbReference>
<evidence type="ECO:0000313" key="1">
    <source>
        <dbReference type="EMBL" id="NVD41797.1"/>
    </source>
</evidence>
<organism evidence="1 2">
    <name type="scientific">Ensifer oleiphilus</name>
    <dbReference type="NCBI Taxonomy" id="2742698"/>
    <lineage>
        <taxon>Bacteria</taxon>
        <taxon>Pseudomonadati</taxon>
        <taxon>Pseudomonadota</taxon>
        <taxon>Alphaproteobacteria</taxon>
        <taxon>Hyphomicrobiales</taxon>
        <taxon>Rhizobiaceae</taxon>
        <taxon>Sinorhizobium/Ensifer group</taxon>
        <taxon>Ensifer</taxon>
    </lineage>
</organism>
<proteinExistence type="predicted"/>
<accession>A0A7Y6QA22</accession>
<name>A0A7Y6QA22_9HYPH</name>
<protein>
    <submittedName>
        <fullName evidence="1">Uncharacterized protein</fullName>
    </submittedName>
</protein>
<evidence type="ECO:0000313" key="2">
    <source>
        <dbReference type="Proteomes" id="UP000520198"/>
    </source>
</evidence>
<dbReference type="EMBL" id="JABWDU010000007">
    <property type="protein sequence ID" value="NVD41797.1"/>
    <property type="molecule type" value="Genomic_DNA"/>
</dbReference>
<sequence>MTENAYDLRKESGGTRTVYDIFTGMRALVNEVEQVGPQMAQADDLADLLNLLFIRRRSGLVH</sequence>
<keyword evidence="2" id="KW-1185">Reference proteome</keyword>
<reference evidence="1 2" key="1">
    <citation type="submission" date="2020-06" db="EMBL/GenBank/DDBJ databases">
        <authorList>
            <person name="Grouzdev D.S."/>
        </authorList>
    </citation>
    <scope>NUCLEOTIDE SEQUENCE [LARGE SCALE GENOMIC DNA]</scope>
    <source>
        <strain evidence="1 2">HO-A22</strain>
    </source>
</reference>
<gene>
    <name evidence="1" type="ORF">HT585_23290</name>
</gene>
<comment type="caution">
    <text evidence="1">The sequence shown here is derived from an EMBL/GenBank/DDBJ whole genome shotgun (WGS) entry which is preliminary data.</text>
</comment>
<dbReference type="RefSeq" id="WP_176355186.1">
    <property type="nucleotide sequence ID" value="NZ_JABWDU010000007.1"/>
</dbReference>
<dbReference type="AlphaFoldDB" id="A0A7Y6QA22"/>